<evidence type="ECO:0000313" key="1">
    <source>
        <dbReference type="EMBL" id="KAJ4434719.1"/>
    </source>
</evidence>
<organism evidence="1 2">
    <name type="scientific">Periplaneta americana</name>
    <name type="common">American cockroach</name>
    <name type="synonym">Blatta americana</name>
    <dbReference type="NCBI Taxonomy" id="6978"/>
    <lineage>
        <taxon>Eukaryota</taxon>
        <taxon>Metazoa</taxon>
        <taxon>Ecdysozoa</taxon>
        <taxon>Arthropoda</taxon>
        <taxon>Hexapoda</taxon>
        <taxon>Insecta</taxon>
        <taxon>Pterygota</taxon>
        <taxon>Neoptera</taxon>
        <taxon>Polyneoptera</taxon>
        <taxon>Dictyoptera</taxon>
        <taxon>Blattodea</taxon>
        <taxon>Blattoidea</taxon>
        <taxon>Blattidae</taxon>
        <taxon>Blattinae</taxon>
        <taxon>Periplaneta</taxon>
    </lineage>
</organism>
<sequence length="380" mass="43163">MAPVRHRWSINDVIGGIRNTVIPSDCSPRLNEITITMLTKLFQGSALKVTGINLNQFQCSCQRNECSAERYLCSWLFNVAVATTRLISVDGIGNSEMVFGETRHSSPRAAEEMWLVIRLTLALSSSGLKKKEGRRREGEVASQLTSDVSTVSLRCANSTSRENPQRVETKTSTLYTAVICKSVLQGRLFSVDEIGDSEMRPRIRRRLPCIHITLGGKPRKKPNQDSTAAAVFLCQSSKAFSLVRLQSSTPSCACPPLLRCPKFFLVYLFLFFLEISTVRSETFNVIRKMYCNLKTLTIATRLSLYDRTRIAARMEVWQSPSMVQRWWRMVKGRNATLDYKIIKRLHVNFDSHWLRRVLGTKNSDDKGGQSSRYWGFPEKS</sequence>
<protein>
    <submittedName>
        <fullName evidence="1">Uncharacterized protein</fullName>
    </submittedName>
</protein>
<name>A0ABQ8SLK7_PERAM</name>
<dbReference type="Proteomes" id="UP001148838">
    <property type="component" value="Unassembled WGS sequence"/>
</dbReference>
<accession>A0ABQ8SLK7</accession>
<reference evidence="1 2" key="1">
    <citation type="journal article" date="2022" name="Allergy">
        <title>Genome assembly and annotation of Periplaneta americana reveal a comprehensive cockroach allergen profile.</title>
        <authorList>
            <person name="Wang L."/>
            <person name="Xiong Q."/>
            <person name="Saelim N."/>
            <person name="Wang L."/>
            <person name="Nong W."/>
            <person name="Wan A.T."/>
            <person name="Shi M."/>
            <person name="Liu X."/>
            <person name="Cao Q."/>
            <person name="Hui J.H.L."/>
            <person name="Sookrung N."/>
            <person name="Leung T.F."/>
            <person name="Tungtrongchitr A."/>
            <person name="Tsui S.K.W."/>
        </authorList>
    </citation>
    <scope>NUCLEOTIDE SEQUENCE [LARGE SCALE GENOMIC DNA]</scope>
    <source>
        <strain evidence="1">PWHHKU_190912</strain>
    </source>
</reference>
<evidence type="ECO:0000313" key="2">
    <source>
        <dbReference type="Proteomes" id="UP001148838"/>
    </source>
</evidence>
<dbReference type="EMBL" id="JAJSOF020000025">
    <property type="protein sequence ID" value="KAJ4434719.1"/>
    <property type="molecule type" value="Genomic_DNA"/>
</dbReference>
<comment type="caution">
    <text evidence="1">The sequence shown here is derived from an EMBL/GenBank/DDBJ whole genome shotgun (WGS) entry which is preliminary data.</text>
</comment>
<keyword evidence="2" id="KW-1185">Reference proteome</keyword>
<proteinExistence type="predicted"/>
<gene>
    <name evidence="1" type="ORF">ANN_23287</name>
</gene>